<keyword evidence="2" id="KW-1185">Reference proteome</keyword>
<accession>A0ABT5XCG6</accession>
<dbReference type="Proteomes" id="UP001215956">
    <property type="component" value="Unassembled WGS sequence"/>
</dbReference>
<evidence type="ECO:0000313" key="2">
    <source>
        <dbReference type="Proteomes" id="UP001215956"/>
    </source>
</evidence>
<reference evidence="1 2" key="1">
    <citation type="submission" date="2023-03" db="EMBL/GenBank/DDBJ databases">
        <title>Whole genome sequencing of Methanotrichaceae archaeon M04Ac.</title>
        <authorList>
            <person name="Khomyakova M.A."/>
            <person name="Merkel A.Y."/>
            <person name="Slobodkin A.I."/>
        </authorList>
    </citation>
    <scope>NUCLEOTIDE SEQUENCE [LARGE SCALE GENOMIC DNA]</scope>
    <source>
        <strain evidence="1 2">M04Ac</strain>
    </source>
</reference>
<name>A0ABT5XCG6_9EURY</name>
<evidence type="ECO:0000313" key="1">
    <source>
        <dbReference type="EMBL" id="MDF0592242.1"/>
    </source>
</evidence>
<protein>
    <submittedName>
        <fullName evidence="1">Uncharacterized protein</fullName>
    </submittedName>
</protein>
<sequence length="110" mass="12203">MGRKMVMMMMVLVLLAPASSARFEGVKGPGMSYSGFVGGERFEGAHGPMMRYDGYVGGQAYSFGLGRWTFIGGEVRSDPDFSEMVKAHQERFNLARSVFGIRAYRSTTRQ</sequence>
<proteinExistence type="predicted"/>
<dbReference type="RefSeq" id="WP_316967953.1">
    <property type="nucleotide sequence ID" value="NZ_JARFPL010000003.1"/>
</dbReference>
<comment type="caution">
    <text evidence="1">The sequence shown here is derived from an EMBL/GenBank/DDBJ whole genome shotgun (WGS) entry which is preliminary data.</text>
</comment>
<gene>
    <name evidence="1" type="ORF">P0O24_01405</name>
</gene>
<dbReference type="EMBL" id="JARFPL010000003">
    <property type="protein sequence ID" value="MDF0592242.1"/>
    <property type="molecule type" value="Genomic_DNA"/>
</dbReference>
<organism evidence="1 2">
    <name type="scientific">Candidatus Methanocrinis alkalitolerans</name>
    <dbReference type="NCBI Taxonomy" id="3033395"/>
    <lineage>
        <taxon>Archaea</taxon>
        <taxon>Methanobacteriati</taxon>
        <taxon>Methanobacteriota</taxon>
        <taxon>Stenosarchaea group</taxon>
        <taxon>Methanomicrobia</taxon>
        <taxon>Methanotrichales</taxon>
        <taxon>Methanotrichaceae</taxon>
        <taxon>Methanocrinis</taxon>
    </lineage>
</organism>